<evidence type="ECO:0000313" key="2">
    <source>
        <dbReference type="EMBL" id="AJA42280.1"/>
    </source>
</evidence>
<protein>
    <submittedName>
        <fullName evidence="2">Membrane protein</fullName>
    </submittedName>
</protein>
<keyword evidence="3" id="KW-1185">Reference proteome</keyword>
<feature type="transmembrane region" description="Helical" evidence="1">
    <location>
        <begin position="39"/>
        <end position="60"/>
    </location>
</feature>
<evidence type="ECO:0000313" key="3">
    <source>
        <dbReference type="Proteomes" id="UP000032689"/>
    </source>
</evidence>
<dbReference type="RefSeq" id="YP_009214560.1">
    <property type="nucleotide sequence ID" value="NC_028962.1"/>
</dbReference>
<keyword evidence="1" id="KW-1133">Transmembrane helix</keyword>
<proteinExistence type="predicted"/>
<name>A0A0D3MWD2_9CAUD</name>
<reference evidence="2 3" key="1">
    <citation type="journal article" date="2015" name="Appl. Environ. Microbiol.">
        <title>Two Phages, phiIPLA-RODI and phiIPLA-C1C, Lyse Mono- and Dual-Species Staphylococcal Biofilms.</title>
        <authorList>
            <person name="Gutierrez D."/>
            <person name="Vandenheuvel D."/>
            <person name="Martinez B."/>
            <person name="Rodriguez A."/>
            <person name="Lavigne R."/>
            <person name="Garcia P."/>
        </authorList>
    </citation>
    <scope>NUCLEOTIDE SEQUENCE [LARGE SCALE GENOMIC DNA]</scope>
</reference>
<keyword evidence="1" id="KW-0812">Transmembrane</keyword>
<feature type="transmembrane region" description="Helical" evidence="1">
    <location>
        <begin position="6"/>
        <end position="27"/>
    </location>
</feature>
<evidence type="ECO:0000256" key="1">
    <source>
        <dbReference type="SAM" id="Phobius"/>
    </source>
</evidence>
<accession>A0A0D3MWD2</accession>
<organism evidence="2 3">
    <name type="scientific">Staphylococcus phage vB_SepM_ phiIPLA-C1C</name>
    <dbReference type="NCBI Taxonomy" id="1572704"/>
    <lineage>
        <taxon>Viruses</taxon>
        <taxon>Duplodnaviria</taxon>
        <taxon>Heunggongvirae</taxon>
        <taxon>Uroviricota</taxon>
        <taxon>Caudoviricetes</taxon>
        <taxon>Herelleviridae</taxon>
        <taxon>Twortvirinae</taxon>
        <taxon>Sepunavirus</taxon>
        <taxon>Sepunavirus IPLAC1C</taxon>
    </lineage>
</organism>
<dbReference type="EMBL" id="KP027447">
    <property type="protein sequence ID" value="AJA42280.1"/>
    <property type="molecule type" value="Genomic_DNA"/>
</dbReference>
<dbReference type="KEGG" id="vg:26640977"/>
<dbReference type="GeneID" id="26640977"/>
<sequence>MIGFIILASVLALFYLAICFSVLVEVIKLFKDGNKEEAIPLLIMLIMVVLILVSLILIALGI</sequence>
<dbReference type="Proteomes" id="UP000032689">
    <property type="component" value="Segment"/>
</dbReference>
<keyword evidence="1" id="KW-0472">Membrane</keyword>